<keyword evidence="1" id="KW-0472">Membrane</keyword>
<protein>
    <recommendedName>
        <fullName evidence="2">LppM domain-containing protein</fullName>
    </recommendedName>
</protein>
<dbReference type="RefSeq" id="WP_072751647.1">
    <property type="nucleotide sequence ID" value="NZ_FOAW01000014.1"/>
</dbReference>
<keyword evidence="1" id="KW-0812">Transmembrane</keyword>
<reference evidence="4" key="1">
    <citation type="submission" date="2016-10" db="EMBL/GenBank/DDBJ databases">
        <authorList>
            <person name="Varghese N."/>
            <person name="Submissions S."/>
        </authorList>
    </citation>
    <scope>NUCLEOTIDE SEQUENCE [LARGE SCALE GENOMIC DNA]</scope>
    <source>
        <strain evidence="4">DSM 44675</strain>
    </source>
</reference>
<feature type="transmembrane region" description="Helical" evidence="1">
    <location>
        <begin position="202"/>
        <end position="226"/>
    </location>
</feature>
<dbReference type="Pfam" id="PF21946">
    <property type="entry name" value="LppM"/>
    <property type="match status" value="1"/>
</dbReference>
<dbReference type="EMBL" id="FOAW01000014">
    <property type="protein sequence ID" value="SEL75606.1"/>
    <property type="molecule type" value="Genomic_DNA"/>
</dbReference>
<feature type="transmembrane region" description="Helical" evidence="1">
    <location>
        <begin position="24"/>
        <end position="46"/>
    </location>
</feature>
<dbReference type="AlphaFoldDB" id="A0A1H7SU25"/>
<dbReference type="InterPro" id="IPR053807">
    <property type="entry name" value="LppM"/>
</dbReference>
<keyword evidence="1" id="KW-1133">Transmembrane helix</keyword>
<keyword evidence="4" id="KW-1185">Reference proteome</keyword>
<evidence type="ECO:0000259" key="2">
    <source>
        <dbReference type="Pfam" id="PF21946"/>
    </source>
</evidence>
<feature type="domain" description="LppM" evidence="2">
    <location>
        <begin position="43"/>
        <end position="194"/>
    </location>
</feature>
<evidence type="ECO:0000256" key="1">
    <source>
        <dbReference type="SAM" id="Phobius"/>
    </source>
</evidence>
<evidence type="ECO:0000313" key="3">
    <source>
        <dbReference type="EMBL" id="SEL75606.1"/>
    </source>
</evidence>
<organism evidence="3 4">
    <name type="scientific">Rhodococcus maanshanensis</name>
    <dbReference type="NCBI Taxonomy" id="183556"/>
    <lineage>
        <taxon>Bacteria</taxon>
        <taxon>Bacillati</taxon>
        <taxon>Actinomycetota</taxon>
        <taxon>Actinomycetes</taxon>
        <taxon>Mycobacteriales</taxon>
        <taxon>Nocardiaceae</taxon>
        <taxon>Rhodococcus</taxon>
    </lineage>
</organism>
<proteinExistence type="predicted"/>
<accession>A0A1H7SU25</accession>
<dbReference type="Proteomes" id="UP000198677">
    <property type="component" value="Unassembled WGS sequence"/>
</dbReference>
<gene>
    <name evidence="3" type="ORF">SAMN05444583_11435</name>
</gene>
<evidence type="ECO:0000313" key="4">
    <source>
        <dbReference type="Proteomes" id="UP000198677"/>
    </source>
</evidence>
<sequence length="232" mass="24826">MAAWHDNAVQQPHSDVRSRSRVRLFALSVLLLICIPLLSGCLRVQASLGVSPDDRVSGQIVAATVPADDNDKGPELIPPDSLTQKVRVQAYKQDGFVGSQAFFSDLTFGEVQQLGAMSSQTGSSIQLDFRRNGDVVVLEGKADLKSVPDGSDVQFSVAFPARVNTTNGTRDADSIVTWKLPPGEVSTLRAETRYADPSTRGFAGWAGIVAGVTLGVALVVGAMAYFSRHPRR</sequence>
<name>A0A1H7SU25_9NOCA</name>
<dbReference type="OrthoDB" id="3712375at2"/>